<evidence type="ECO:0000256" key="4">
    <source>
        <dbReference type="ARBA" id="ARBA00022801"/>
    </source>
</evidence>
<dbReference type="AlphaFoldDB" id="A0A291P3B6"/>
<sequence length="161" mass="16558">MSQAAPPRVLVVGLGNPDRGDDGVGVLLATRLADSLPDGVGLLTGGRDVLSLIDDWAGYDVMLALDAAAPMGHPGRVHRLTSSGEWPVETQAPLSGHALGLFEALALARTLHLPVPHSVVIFAIEAADLTPGAPLSPAVAAAMPGMVERVVDEVARRAART</sequence>
<protein>
    <recommendedName>
        <fullName evidence="7">Hydrogenase maturation protease</fullName>
    </recommendedName>
</protein>
<evidence type="ECO:0000256" key="2">
    <source>
        <dbReference type="ARBA" id="ARBA00022670"/>
    </source>
</evidence>
<dbReference type="GO" id="GO:0004190">
    <property type="term" value="F:aspartic-type endopeptidase activity"/>
    <property type="evidence" value="ECO:0007669"/>
    <property type="project" value="UniProtKB-KW"/>
</dbReference>
<keyword evidence="2" id="KW-0645">Protease</keyword>
<evidence type="ECO:0008006" key="7">
    <source>
        <dbReference type="Google" id="ProtNLM"/>
    </source>
</evidence>
<dbReference type="GO" id="GO:0016485">
    <property type="term" value="P:protein processing"/>
    <property type="evidence" value="ECO:0007669"/>
    <property type="project" value="TreeGrafter"/>
</dbReference>
<dbReference type="Gene3D" id="3.40.50.1450">
    <property type="entry name" value="HybD-like"/>
    <property type="match status" value="1"/>
</dbReference>
<keyword evidence="4" id="KW-0378">Hydrolase</keyword>
<dbReference type="InterPro" id="IPR000671">
    <property type="entry name" value="Peptidase_A31"/>
</dbReference>
<dbReference type="SUPFAM" id="SSF53163">
    <property type="entry name" value="HybD-like"/>
    <property type="match status" value="1"/>
</dbReference>
<dbReference type="Pfam" id="PF01750">
    <property type="entry name" value="HycI"/>
    <property type="match status" value="1"/>
</dbReference>
<organism evidence="5 6">
    <name type="scientific">Halomonas beimenensis</name>
    <dbReference type="NCBI Taxonomy" id="475662"/>
    <lineage>
        <taxon>Bacteria</taxon>
        <taxon>Pseudomonadati</taxon>
        <taxon>Pseudomonadota</taxon>
        <taxon>Gammaproteobacteria</taxon>
        <taxon>Oceanospirillales</taxon>
        <taxon>Halomonadaceae</taxon>
        <taxon>Halomonas</taxon>
    </lineage>
</organism>
<dbReference type="RefSeq" id="WP_097787905.1">
    <property type="nucleotide sequence ID" value="NZ_CP021435.1"/>
</dbReference>
<comment type="similarity">
    <text evidence="1">Belongs to the peptidase A31 family.</text>
</comment>
<dbReference type="NCBIfam" id="TIGR00072">
    <property type="entry name" value="hydrog_prot"/>
    <property type="match status" value="1"/>
</dbReference>
<dbReference type="KEGG" id="hbe:BEI_0368"/>
<evidence type="ECO:0000313" key="6">
    <source>
        <dbReference type="Proteomes" id="UP000219993"/>
    </source>
</evidence>
<dbReference type="InterPro" id="IPR023430">
    <property type="entry name" value="Pept_HybD-like_dom_sf"/>
</dbReference>
<evidence type="ECO:0000256" key="3">
    <source>
        <dbReference type="ARBA" id="ARBA00022750"/>
    </source>
</evidence>
<dbReference type="Proteomes" id="UP000219993">
    <property type="component" value="Chromosome"/>
</dbReference>
<dbReference type="PANTHER" id="PTHR30302">
    <property type="entry name" value="HYDROGENASE 1 MATURATION PROTEASE"/>
    <property type="match status" value="1"/>
</dbReference>
<keyword evidence="3" id="KW-0064">Aspartyl protease</keyword>
<reference evidence="5 6" key="1">
    <citation type="journal article" date="2017" name="Sci. Rep.">
        <title>Revealing the Saline Adaptation Strategies of the Halophilic Bacterium Halomonas beimenensis through High-throughput Omics and Transposon Mutagenesis Approaches.</title>
        <authorList>
            <person name="Chen Y.H."/>
            <person name="Lin S.S."/>
            <person name="Shyu Y.T."/>
        </authorList>
    </citation>
    <scope>NUCLEOTIDE SEQUENCE [LARGE SCALE GENOMIC DNA]</scope>
    <source>
        <strain evidence="5 6">NTU-111</strain>
    </source>
</reference>
<dbReference type="PANTHER" id="PTHR30302:SF1">
    <property type="entry name" value="HYDROGENASE 2 MATURATION PROTEASE"/>
    <property type="match status" value="1"/>
</dbReference>
<dbReference type="OrthoDB" id="9808862at2"/>
<keyword evidence="6" id="KW-1185">Reference proteome</keyword>
<dbReference type="GO" id="GO:0008047">
    <property type="term" value="F:enzyme activator activity"/>
    <property type="evidence" value="ECO:0007669"/>
    <property type="project" value="InterPro"/>
</dbReference>
<dbReference type="CDD" id="cd00518">
    <property type="entry name" value="H2MP"/>
    <property type="match status" value="1"/>
</dbReference>
<gene>
    <name evidence="5" type="ORF">BEI_0368</name>
</gene>
<proteinExistence type="inferred from homology"/>
<name>A0A291P3B6_9GAMM</name>
<dbReference type="EMBL" id="CP021435">
    <property type="protein sequence ID" value="ATJ81355.1"/>
    <property type="molecule type" value="Genomic_DNA"/>
</dbReference>
<evidence type="ECO:0000313" key="5">
    <source>
        <dbReference type="EMBL" id="ATJ81355.1"/>
    </source>
</evidence>
<accession>A0A291P3B6</accession>
<evidence type="ECO:0000256" key="1">
    <source>
        <dbReference type="ARBA" id="ARBA00006814"/>
    </source>
</evidence>